<dbReference type="AlphaFoldDB" id="A0A8K1LP77"/>
<dbReference type="Proteomes" id="UP000796761">
    <property type="component" value="Unassembled WGS sequence"/>
</dbReference>
<reference evidence="1" key="1">
    <citation type="submission" date="2019-04" db="EMBL/GenBank/DDBJ databases">
        <title>Genome assembly of Zosterops borbonicus 15179.</title>
        <authorList>
            <person name="Leroy T."/>
            <person name="Anselmetti Y."/>
            <person name="Tilak M.-K."/>
            <person name="Nabholz B."/>
        </authorList>
    </citation>
    <scope>NUCLEOTIDE SEQUENCE</scope>
    <source>
        <strain evidence="1">HGM_15179</strain>
        <tissue evidence="1">Muscle</tissue>
    </source>
</reference>
<gene>
    <name evidence="1" type="ORF">HGM15179_005903</name>
</gene>
<sequence length="237" mass="26699">MGDIFAKAQLFKALRLTNVGIFERDQGACVAYMCDCVIVSFGKDKISDNWIEHRWDITLRKLITLLQECSQLPELSLCPFRDQLEPVVGNDKRRNSYIRRVLIPLLFHMSDQSPDVAKVQGQGQAVTQTRASGEALLAAAKLLKWKELKHLLETDQTCRISLLVKDKSGAEKYLHQSLPYLKGLQATVREAAVREPVKFHFVPIGPASVIGYDWKGPGSLFFAPSLQVFKYISEIPP</sequence>
<name>A0A8K1LP77_9PASS</name>
<dbReference type="OrthoDB" id="9196188at2759"/>
<protein>
    <submittedName>
        <fullName evidence="1">Uncharacterized protein</fullName>
    </submittedName>
</protein>
<organism evidence="1 2">
    <name type="scientific">Zosterops borbonicus</name>
    <dbReference type="NCBI Taxonomy" id="364589"/>
    <lineage>
        <taxon>Eukaryota</taxon>
        <taxon>Metazoa</taxon>
        <taxon>Chordata</taxon>
        <taxon>Craniata</taxon>
        <taxon>Vertebrata</taxon>
        <taxon>Euteleostomi</taxon>
        <taxon>Archelosauria</taxon>
        <taxon>Archosauria</taxon>
        <taxon>Dinosauria</taxon>
        <taxon>Saurischia</taxon>
        <taxon>Theropoda</taxon>
        <taxon>Coelurosauria</taxon>
        <taxon>Aves</taxon>
        <taxon>Neognathae</taxon>
        <taxon>Neoaves</taxon>
        <taxon>Telluraves</taxon>
        <taxon>Australaves</taxon>
        <taxon>Passeriformes</taxon>
        <taxon>Sylvioidea</taxon>
        <taxon>Zosteropidae</taxon>
        <taxon>Zosterops</taxon>
    </lineage>
</organism>
<dbReference type="EMBL" id="SWJQ01000130">
    <property type="protein sequence ID" value="TRZ21229.1"/>
    <property type="molecule type" value="Genomic_DNA"/>
</dbReference>
<keyword evidence="2" id="KW-1185">Reference proteome</keyword>
<evidence type="ECO:0000313" key="1">
    <source>
        <dbReference type="EMBL" id="TRZ21229.1"/>
    </source>
</evidence>
<proteinExistence type="predicted"/>
<accession>A0A8K1LP77</accession>
<evidence type="ECO:0000313" key="2">
    <source>
        <dbReference type="Proteomes" id="UP000796761"/>
    </source>
</evidence>
<comment type="caution">
    <text evidence="1">The sequence shown here is derived from an EMBL/GenBank/DDBJ whole genome shotgun (WGS) entry which is preliminary data.</text>
</comment>